<gene>
    <name evidence="1" type="ORF">AA0228_2968</name>
</gene>
<sequence length="76" mass="8390">MKVCSCTVSNKYRTNKQYNAQTRKNWLWAARLRAPGNPGFPVFLGNQQEFTGRLAAFHVGMGTGDVGQRVDAAKTA</sequence>
<dbReference type="EMBL" id="BAQW01000013">
    <property type="protein sequence ID" value="GBR17182.1"/>
    <property type="molecule type" value="Genomic_DNA"/>
</dbReference>
<evidence type="ECO:0000313" key="2">
    <source>
        <dbReference type="Proteomes" id="UP001061070"/>
    </source>
</evidence>
<accession>A0ABQ0QFJ5</accession>
<reference evidence="1" key="1">
    <citation type="submission" date="2013-04" db="EMBL/GenBank/DDBJ databases">
        <title>The genome sequencing project of 58 acetic acid bacteria.</title>
        <authorList>
            <person name="Okamoto-Kainuma A."/>
            <person name="Ishikawa M."/>
            <person name="Umino S."/>
            <person name="Koizumi Y."/>
            <person name="Shiwa Y."/>
            <person name="Yoshikawa H."/>
            <person name="Matsutani M."/>
            <person name="Matsushita K."/>
        </authorList>
    </citation>
    <scope>NUCLEOTIDE SEQUENCE</scope>
    <source>
        <strain evidence="1">NRIC 0228</strain>
    </source>
</reference>
<evidence type="ECO:0000313" key="1">
    <source>
        <dbReference type="EMBL" id="GBR17182.1"/>
    </source>
</evidence>
<comment type="caution">
    <text evidence="1">The sequence shown here is derived from an EMBL/GenBank/DDBJ whole genome shotgun (WGS) entry which is preliminary data.</text>
</comment>
<name>A0ABQ0QFJ5_9PROT</name>
<dbReference type="Proteomes" id="UP001061070">
    <property type="component" value="Unassembled WGS sequence"/>
</dbReference>
<keyword evidence="2" id="KW-1185">Reference proteome</keyword>
<proteinExistence type="predicted"/>
<protein>
    <submittedName>
        <fullName evidence="1">Uncharacterized protein</fullName>
    </submittedName>
</protein>
<organism evidence="1 2">
    <name type="scientific">Gluconobacter frateurii NRIC 0228</name>
    <dbReference type="NCBI Taxonomy" id="1307946"/>
    <lineage>
        <taxon>Bacteria</taxon>
        <taxon>Pseudomonadati</taxon>
        <taxon>Pseudomonadota</taxon>
        <taxon>Alphaproteobacteria</taxon>
        <taxon>Acetobacterales</taxon>
        <taxon>Acetobacteraceae</taxon>
        <taxon>Gluconobacter</taxon>
    </lineage>
</organism>